<protein>
    <submittedName>
        <fullName evidence="2">DinB family protein</fullName>
    </submittedName>
</protein>
<sequence>MNPESLEILAYPVGRFVSPASYDAVALGKWISVLEACPKWYDYSIENLDEAQLDTPYRPGGWTVAQVVHHVADSHINAYTRLKLALTETAPLIKPYDEKRWAELPDVQSVPVNVSVTLIHALHRRWVAALRGLEEKDWERTYVHPEGNRVFPLWEMTAMYAWHSRHHFEHIMKLRERMGW</sequence>
<comment type="caution">
    <text evidence="2">The sequence shown here is derived from an EMBL/GenBank/DDBJ whole genome shotgun (WGS) entry which is preliminary data.</text>
</comment>
<proteinExistence type="predicted"/>
<dbReference type="RefSeq" id="WP_106522953.1">
    <property type="nucleotide sequence ID" value="NZ_PYGD01000003.1"/>
</dbReference>
<organism evidence="2 3">
    <name type="scientific">Taibaiella chishuiensis</name>
    <dbReference type="NCBI Taxonomy" id="1434707"/>
    <lineage>
        <taxon>Bacteria</taxon>
        <taxon>Pseudomonadati</taxon>
        <taxon>Bacteroidota</taxon>
        <taxon>Chitinophagia</taxon>
        <taxon>Chitinophagales</taxon>
        <taxon>Chitinophagaceae</taxon>
        <taxon>Taibaiella</taxon>
    </lineage>
</organism>
<reference evidence="2 3" key="1">
    <citation type="submission" date="2018-03" db="EMBL/GenBank/DDBJ databases">
        <title>Genomic Encyclopedia of Type Strains, Phase III (KMG-III): the genomes of soil and plant-associated and newly described type strains.</title>
        <authorList>
            <person name="Whitman W."/>
        </authorList>
    </citation>
    <scope>NUCLEOTIDE SEQUENCE [LARGE SCALE GENOMIC DNA]</scope>
    <source>
        <strain evidence="2 3">CGMCC 1.12700</strain>
    </source>
</reference>
<evidence type="ECO:0000313" key="3">
    <source>
        <dbReference type="Proteomes" id="UP000240572"/>
    </source>
</evidence>
<gene>
    <name evidence="2" type="ORF">B0I18_103359</name>
</gene>
<dbReference type="NCBIfam" id="NF009807">
    <property type="entry name" value="PRK13291.1"/>
    <property type="match status" value="1"/>
</dbReference>
<dbReference type="EMBL" id="PYGD01000003">
    <property type="protein sequence ID" value="PSK92776.1"/>
    <property type="molecule type" value="Genomic_DNA"/>
</dbReference>
<dbReference type="SUPFAM" id="SSF109854">
    <property type="entry name" value="DinB/YfiT-like putative metalloenzymes"/>
    <property type="match status" value="1"/>
</dbReference>
<dbReference type="AlphaFoldDB" id="A0A2P8D6B6"/>
<evidence type="ECO:0000313" key="2">
    <source>
        <dbReference type="EMBL" id="PSK92776.1"/>
    </source>
</evidence>
<keyword evidence="3" id="KW-1185">Reference proteome</keyword>
<name>A0A2P8D6B6_9BACT</name>
<dbReference type="Pfam" id="PF12867">
    <property type="entry name" value="DinB_2"/>
    <property type="match status" value="1"/>
</dbReference>
<accession>A0A2P8D6B6</accession>
<feature type="domain" description="DinB-like" evidence="1">
    <location>
        <begin position="41"/>
        <end position="171"/>
    </location>
</feature>
<dbReference type="Gene3D" id="1.20.120.450">
    <property type="entry name" value="dinb family like domain"/>
    <property type="match status" value="1"/>
</dbReference>
<dbReference type="Proteomes" id="UP000240572">
    <property type="component" value="Unassembled WGS sequence"/>
</dbReference>
<dbReference type="InterPro" id="IPR034660">
    <property type="entry name" value="DinB/YfiT-like"/>
</dbReference>
<dbReference type="InterPro" id="IPR024775">
    <property type="entry name" value="DinB-like"/>
</dbReference>
<dbReference type="OrthoDB" id="9796039at2"/>
<evidence type="ECO:0000259" key="1">
    <source>
        <dbReference type="Pfam" id="PF12867"/>
    </source>
</evidence>